<sequence>LTRFICAPGLLRSTATDKHRQIIESLSIPYRLLLSGHRPCFCLLTISPCLIPGSVCLNLPPRT</sequence>
<comment type="caution">
    <text evidence="1">The sequence shown here is derived from an EMBL/GenBank/DDBJ whole genome shotgun (WGS) entry which is preliminary data.</text>
</comment>
<organism evidence="1 2">
    <name type="scientific">Ataeniobius toweri</name>
    <dbReference type="NCBI Taxonomy" id="208326"/>
    <lineage>
        <taxon>Eukaryota</taxon>
        <taxon>Metazoa</taxon>
        <taxon>Chordata</taxon>
        <taxon>Craniata</taxon>
        <taxon>Vertebrata</taxon>
        <taxon>Euteleostomi</taxon>
        <taxon>Actinopterygii</taxon>
        <taxon>Neopterygii</taxon>
        <taxon>Teleostei</taxon>
        <taxon>Neoteleostei</taxon>
        <taxon>Acanthomorphata</taxon>
        <taxon>Ovalentaria</taxon>
        <taxon>Atherinomorphae</taxon>
        <taxon>Cyprinodontiformes</taxon>
        <taxon>Goodeidae</taxon>
        <taxon>Ataeniobius</taxon>
    </lineage>
</organism>
<name>A0ABU7AGG4_9TELE</name>
<evidence type="ECO:0000313" key="1">
    <source>
        <dbReference type="EMBL" id="MED6237272.1"/>
    </source>
</evidence>
<reference evidence="1 2" key="1">
    <citation type="submission" date="2021-07" db="EMBL/GenBank/DDBJ databases">
        <authorList>
            <person name="Palmer J.M."/>
        </authorList>
    </citation>
    <scope>NUCLEOTIDE SEQUENCE [LARGE SCALE GENOMIC DNA]</scope>
    <source>
        <strain evidence="1 2">AT_MEX2019</strain>
        <tissue evidence="1">Muscle</tissue>
    </source>
</reference>
<dbReference type="Proteomes" id="UP001345963">
    <property type="component" value="Unassembled WGS sequence"/>
</dbReference>
<protein>
    <submittedName>
        <fullName evidence="1">Uncharacterized protein</fullName>
    </submittedName>
</protein>
<evidence type="ECO:0000313" key="2">
    <source>
        <dbReference type="Proteomes" id="UP001345963"/>
    </source>
</evidence>
<feature type="non-terminal residue" evidence="1">
    <location>
        <position position="1"/>
    </location>
</feature>
<keyword evidence="2" id="KW-1185">Reference proteome</keyword>
<dbReference type="EMBL" id="JAHUTI010014557">
    <property type="protein sequence ID" value="MED6237272.1"/>
    <property type="molecule type" value="Genomic_DNA"/>
</dbReference>
<accession>A0ABU7AGG4</accession>
<proteinExistence type="predicted"/>
<gene>
    <name evidence="1" type="ORF">ATANTOWER_021874</name>
</gene>